<feature type="compositionally biased region" description="Polar residues" evidence="1">
    <location>
        <begin position="1"/>
        <end position="18"/>
    </location>
</feature>
<gene>
    <name evidence="2" type="ORF">DPMN_121839</name>
</gene>
<comment type="caution">
    <text evidence="2">The sequence shown here is derived from an EMBL/GenBank/DDBJ whole genome shotgun (WGS) entry which is preliminary data.</text>
</comment>
<evidence type="ECO:0000313" key="2">
    <source>
        <dbReference type="EMBL" id="KAH3820095.1"/>
    </source>
</evidence>
<dbReference type="EMBL" id="JAIWYP010000005">
    <property type="protein sequence ID" value="KAH3820095.1"/>
    <property type="molecule type" value="Genomic_DNA"/>
</dbReference>
<evidence type="ECO:0000313" key="3">
    <source>
        <dbReference type="Proteomes" id="UP000828390"/>
    </source>
</evidence>
<accession>A0A9D4GRE6</accession>
<keyword evidence="3" id="KW-1185">Reference proteome</keyword>
<feature type="compositionally biased region" description="Low complexity" evidence="1">
    <location>
        <begin position="32"/>
        <end position="43"/>
    </location>
</feature>
<feature type="region of interest" description="Disordered" evidence="1">
    <location>
        <begin position="1"/>
        <end position="47"/>
    </location>
</feature>
<reference evidence="2" key="2">
    <citation type="submission" date="2020-11" db="EMBL/GenBank/DDBJ databases">
        <authorList>
            <person name="McCartney M.A."/>
            <person name="Auch B."/>
            <person name="Kono T."/>
            <person name="Mallez S."/>
            <person name="Becker A."/>
            <person name="Gohl D.M."/>
            <person name="Silverstein K.A.T."/>
            <person name="Koren S."/>
            <person name="Bechman K.B."/>
            <person name="Herman A."/>
            <person name="Abrahante J.E."/>
            <person name="Garbe J."/>
        </authorList>
    </citation>
    <scope>NUCLEOTIDE SEQUENCE</scope>
    <source>
        <strain evidence="2">Duluth1</strain>
        <tissue evidence="2">Whole animal</tissue>
    </source>
</reference>
<evidence type="ECO:0000256" key="1">
    <source>
        <dbReference type="SAM" id="MobiDB-lite"/>
    </source>
</evidence>
<protein>
    <submittedName>
        <fullName evidence="2">Uncharacterized protein</fullName>
    </submittedName>
</protein>
<name>A0A9D4GRE6_DREPO</name>
<dbReference type="Proteomes" id="UP000828390">
    <property type="component" value="Unassembled WGS sequence"/>
</dbReference>
<sequence>MSLSMLSSQHAVRTSDNDGSFVSKGISGGSSGSSLEQSPSGTSRKGSLCTLRKCCSMSSVYVNIYNLQL</sequence>
<proteinExistence type="predicted"/>
<organism evidence="2 3">
    <name type="scientific">Dreissena polymorpha</name>
    <name type="common">Zebra mussel</name>
    <name type="synonym">Mytilus polymorpha</name>
    <dbReference type="NCBI Taxonomy" id="45954"/>
    <lineage>
        <taxon>Eukaryota</taxon>
        <taxon>Metazoa</taxon>
        <taxon>Spiralia</taxon>
        <taxon>Lophotrochozoa</taxon>
        <taxon>Mollusca</taxon>
        <taxon>Bivalvia</taxon>
        <taxon>Autobranchia</taxon>
        <taxon>Heteroconchia</taxon>
        <taxon>Euheterodonta</taxon>
        <taxon>Imparidentia</taxon>
        <taxon>Neoheterodontei</taxon>
        <taxon>Myida</taxon>
        <taxon>Dreissenoidea</taxon>
        <taxon>Dreissenidae</taxon>
        <taxon>Dreissena</taxon>
    </lineage>
</organism>
<dbReference type="AlphaFoldDB" id="A0A9D4GRE6"/>
<reference evidence="2" key="1">
    <citation type="journal article" date="2019" name="bioRxiv">
        <title>The Genome of the Zebra Mussel, Dreissena polymorpha: A Resource for Invasive Species Research.</title>
        <authorList>
            <person name="McCartney M.A."/>
            <person name="Auch B."/>
            <person name="Kono T."/>
            <person name="Mallez S."/>
            <person name="Zhang Y."/>
            <person name="Obille A."/>
            <person name="Becker A."/>
            <person name="Abrahante J.E."/>
            <person name="Garbe J."/>
            <person name="Badalamenti J.P."/>
            <person name="Herman A."/>
            <person name="Mangelson H."/>
            <person name="Liachko I."/>
            <person name="Sullivan S."/>
            <person name="Sone E.D."/>
            <person name="Koren S."/>
            <person name="Silverstein K.A.T."/>
            <person name="Beckman K.B."/>
            <person name="Gohl D.M."/>
        </authorList>
    </citation>
    <scope>NUCLEOTIDE SEQUENCE</scope>
    <source>
        <strain evidence="2">Duluth1</strain>
        <tissue evidence="2">Whole animal</tissue>
    </source>
</reference>